<dbReference type="GO" id="GO:0003887">
    <property type="term" value="F:DNA-directed DNA polymerase activity"/>
    <property type="evidence" value="ECO:0007669"/>
    <property type="project" value="InterPro"/>
</dbReference>
<dbReference type="InterPro" id="IPR036390">
    <property type="entry name" value="WH_DNA-bd_sf"/>
</dbReference>
<dbReference type="AlphaFoldDB" id="A0A073IBX7"/>
<name>A0A073IBX7_9RHOB</name>
<dbReference type="Pfam" id="PF21205">
    <property type="entry name" value="Rep3_C"/>
    <property type="match status" value="1"/>
</dbReference>
<dbReference type="GO" id="GO:0006270">
    <property type="term" value="P:DNA replication initiation"/>
    <property type="evidence" value="ECO:0007669"/>
    <property type="project" value="InterPro"/>
</dbReference>
<evidence type="ECO:0000256" key="2">
    <source>
        <dbReference type="SAM" id="Coils"/>
    </source>
</evidence>
<comment type="caution">
    <text evidence="4">The sequence shown here is derived from an EMBL/GenBank/DDBJ whole genome shotgun (WGS) entry which is preliminary data.</text>
</comment>
<dbReference type="Proteomes" id="UP000027734">
    <property type="component" value="Unassembled WGS sequence"/>
</dbReference>
<evidence type="ECO:0000313" key="5">
    <source>
        <dbReference type="Proteomes" id="UP000027734"/>
    </source>
</evidence>
<evidence type="ECO:0000256" key="1">
    <source>
        <dbReference type="ARBA" id="ARBA00038283"/>
    </source>
</evidence>
<dbReference type="Pfam" id="PF01051">
    <property type="entry name" value="Rep3_N"/>
    <property type="match status" value="1"/>
</dbReference>
<evidence type="ECO:0000259" key="3">
    <source>
        <dbReference type="Pfam" id="PF01051"/>
    </source>
</evidence>
<keyword evidence="5" id="KW-1185">Reference proteome</keyword>
<dbReference type="eggNOG" id="COG5527">
    <property type="taxonomic scope" value="Bacteria"/>
</dbReference>
<evidence type="ECO:0000313" key="4">
    <source>
        <dbReference type="EMBL" id="KEJ87833.1"/>
    </source>
</evidence>
<feature type="domain" description="Initiator Rep protein WH1" evidence="3">
    <location>
        <begin position="15"/>
        <end position="156"/>
    </location>
</feature>
<dbReference type="STRING" id="1300350.Z948_83"/>
<organism evidence="4 5">
    <name type="scientific">Sulfitobacter donghicola DSW-25 = KCTC 12864 = JCM 14565</name>
    <dbReference type="NCBI Taxonomy" id="1300350"/>
    <lineage>
        <taxon>Bacteria</taxon>
        <taxon>Pseudomonadati</taxon>
        <taxon>Pseudomonadota</taxon>
        <taxon>Alphaproteobacteria</taxon>
        <taxon>Rhodobacterales</taxon>
        <taxon>Roseobacteraceae</taxon>
        <taxon>Sulfitobacter</taxon>
    </lineage>
</organism>
<reference evidence="4 5" key="1">
    <citation type="submission" date="2014-01" db="EMBL/GenBank/DDBJ databases">
        <title>Sulfitobacter donghicola JCM 14565 Genome Sequencing.</title>
        <authorList>
            <person name="Lai Q."/>
            <person name="Hong Z."/>
        </authorList>
    </citation>
    <scope>NUCLEOTIDE SEQUENCE [LARGE SCALE GENOMIC DNA]</scope>
    <source>
        <strain evidence="4 5">JCM 14565</strain>
    </source>
</reference>
<accession>A0A073IBX7</accession>
<comment type="similarity">
    <text evidence="1">Belongs to the initiator RepB protein family.</text>
</comment>
<dbReference type="RefSeq" id="WP_025057611.1">
    <property type="nucleotide sequence ID" value="NZ_JAMC01000014.1"/>
</dbReference>
<dbReference type="InterPro" id="IPR000525">
    <property type="entry name" value="Initiator_Rep_WH1"/>
</dbReference>
<sequence length="445" mass="50018">MSREIKKYSSDKQILKKHVSAIHAVADLTALQRKLVNALLYNAYDNLLTERNHQINTRILCDMIGFDSKNISYLKEALVGIVETVMQFDIMEDDGERSWEAMSLLTYVKVKGGVCTYRYEQSLAEKLFHPDIYSKINLSVLRNLRSSHALVLYENCNRYVGTGQTPVWDLGLFRKLMAVEGRYKEFKFLKRDVIMPAMKEVNEHSNIQVELLTVRKGRSVAALQFTVKPNPQLALLGMDEEDEVSSSAAYQALLENGVSKTLARSWVIDYGEAYVLDKVDLTTSQAASGKINSSTAGFLKAAIEKDYHNEGAVKKKAVQAAQSAKAEREKLEHELGVMKKAMKDAEIAYRWACAEVIEKAYQALPEGQRDAAAKEFQLSLGSAVYVGSFKRGGWKDPLTFPSIQEFWTRRGLNLPSPSEWAQKNGSQEPKALSVQVEELEAKLKA</sequence>
<keyword evidence="2" id="KW-0175">Coiled coil</keyword>
<feature type="coiled-coil region" evidence="2">
    <location>
        <begin position="314"/>
        <end position="348"/>
    </location>
</feature>
<dbReference type="Gene3D" id="1.10.10.10">
    <property type="entry name" value="Winged helix-like DNA-binding domain superfamily/Winged helix DNA-binding domain"/>
    <property type="match status" value="2"/>
</dbReference>
<dbReference type="EMBL" id="JAMC01000014">
    <property type="protein sequence ID" value="KEJ87833.1"/>
    <property type="molecule type" value="Genomic_DNA"/>
</dbReference>
<dbReference type="InterPro" id="IPR036388">
    <property type="entry name" value="WH-like_DNA-bd_sf"/>
</dbReference>
<proteinExistence type="inferred from homology"/>
<gene>
    <name evidence="4" type="ORF">DSW25_04960</name>
</gene>
<dbReference type="OrthoDB" id="1522717at2"/>
<dbReference type="SUPFAM" id="SSF46785">
    <property type="entry name" value="Winged helix' DNA-binding domain"/>
    <property type="match status" value="1"/>
</dbReference>
<protein>
    <recommendedName>
        <fullName evidence="3">Initiator Rep protein WH1 domain-containing protein</fullName>
    </recommendedName>
</protein>